<gene>
    <name evidence="1" type="ORF">BKX93_01455</name>
</gene>
<dbReference type="Proteomes" id="UP000178776">
    <property type="component" value="Chromosome"/>
</dbReference>
<name>A0A1D9LC31_9NEIS</name>
<sequence length="87" mass="9991">MDNQIAYLPITWVRADMYCRCTGEPMDAVSVRIREGHWAAGKHYKRTAQRVLWINLIEAAKWVEQQPNVEGVFQKGSKSGKDREEAA</sequence>
<dbReference type="AlphaFoldDB" id="A0A1D9LC31"/>
<accession>A0A1D9LC31</accession>
<dbReference type="KEGG" id="cvc:BKX93_01455"/>
<dbReference type="STRING" id="1108595.BKX93_01455"/>
<organism evidence="1 2">
    <name type="scientific">Chromobacterium vaccinii</name>
    <dbReference type="NCBI Taxonomy" id="1108595"/>
    <lineage>
        <taxon>Bacteria</taxon>
        <taxon>Pseudomonadati</taxon>
        <taxon>Pseudomonadota</taxon>
        <taxon>Betaproteobacteria</taxon>
        <taxon>Neisseriales</taxon>
        <taxon>Chromobacteriaceae</taxon>
        <taxon>Chromobacterium</taxon>
    </lineage>
</organism>
<evidence type="ECO:0000313" key="1">
    <source>
        <dbReference type="EMBL" id="AOZ48790.1"/>
    </source>
</evidence>
<proteinExistence type="predicted"/>
<dbReference type="EMBL" id="CP017707">
    <property type="protein sequence ID" value="AOZ48790.1"/>
    <property type="molecule type" value="Genomic_DNA"/>
</dbReference>
<protein>
    <recommendedName>
        <fullName evidence="3">Excisionase</fullName>
    </recommendedName>
</protein>
<evidence type="ECO:0000313" key="2">
    <source>
        <dbReference type="Proteomes" id="UP000178776"/>
    </source>
</evidence>
<evidence type="ECO:0008006" key="3">
    <source>
        <dbReference type="Google" id="ProtNLM"/>
    </source>
</evidence>
<reference evidence="1 2" key="1">
    <citation type="submission" date="2016-10" db="EMBL/GenBank/DDBJ databases">
        <title>Chromobacterium muskegensis sp. nov., an insecticidal bacterium isolated from Sphagnum bogs.</title>
        <authorList>
            <person name="Sparks M.E."/>
            <person name="Blackburn M.B."/>
            <person name="Gundersen-Rindal D.E."/>
            <person name="Mitchell A."/>
            <person name="Farrar R."/>
            <person name="Kuhar D."/>
        </authorList>
    </citation>
    <scope>NUCLEOTIDE SEQUENCE [LARGE SCALE GENOMIC DNA]</scope>
    <source>
        <strain evidence="1 2">21-1</strain>
    </source>
</reference>